<dbReference type="GO" id="GO:0004867">
    <property type="term" value="F:serine-type endopeptidase inhibitor activity"/>
    <property type="evidence" value="ECO:0007669"/>
    <property type="project" value="InterPro"/>
</dbReference>
<proteinExistence type="predicted"/>
<dbReference type="Proteomes" id="UP000472262">
    <property type="component" value="Unassembled WGS sequence"/>
</dbReference>
<dbReference type="InParanoid" id="A0A672ME54"/>
<dbReference type="FunFam" id="4.10.410.10:FF:000020">
    <property type="entry name" value="Collagen, type VI, alpha 3"/>
    <property type="match status" value="1"/>
</dbReference>
<evidence type="ECO:0000259" key="2">
    <source>
        <dbReference type="PROSITE" id="PS50279"/>
    </source>
</evidence>
<evidence type="ECO:0000313" key="3">
    <source>
        <dbReference type="Ensembl" id="ENSSGRP00000036890.1"/>
    </source>
</evidence>
<dbReference type="InterPro" id="IPR020901">
    <property type="entry name" value="Prtase_inh_Kunz-CS"/>
</dbReference>
<dbReference type="GO" id="GO:0005615">
    <property type="term" value="C:extracellular space"/>
    <property type="evidence" value="ECO:0007669"/>
    <property type="project" value="TreeGrafter"/>
</dbReference>
<dbReference type="SMART" id="SM00131">
    <property type="entry name" value="KU"/>
    <property type="match status" value="1"/>
</dbReference>
<dbReference type="PRINTS" id="PR00759">
    <property type="entry name" value="BASICPTASE"/>
</dbReference>
<dbReference type="Pfam" id="PF00014">
    <property type="entry name" value="Kunitz_BPTI"/>
    <property type="match status" value="1"/>
</dbReference>
<keyword evidence="4" id="KW-1185">Reference proteome</keyword>
<dbReference type="OMA" id="ETICYSK"/>
<organism evidence="3 4">
    <name type="scientific">Sinocyclocheilus grahami</name>
    <name type="common">Dianchi golden-line fish</name>
    <name type="synonym">Barbus grahami</name>
    <dbReference type="NCBI Taxonomy" id="75366"/>
    <lineage>
        <taxon>Eukaryota</taxon>
        <taxon>Metazoa</taxon>
        <taxon>Chordata</taxon>
        <taxon>Craniata</taxon>
        <taxon>Vertebrata</taxon>
        <taxon>Euteleostomi</taxon>
        <taxon>Actinopterygii</taxon>
        <taxon>Neopterygii</taxon>
        <taxon>Teleostei</taxon>
        <taxon>Ostariophysi</taxon>
        <taxon>Cypriniformes</taxon>
        <taxon>Cyprinidae</taxon>
        <taxon>Cyprininae</taxon>
        <taxon>Sinocyclocheilus</taxon>
    </lineage>
</organism>
<reference evidence="3" key="2">
    <citation type="submission" date="2025-09" db="UniProtKB">
        <authorList>
            <consortium name="Ensembl"/>
        </authorList>
    </citation>
    <scope>IDENTIFICATION</scope>
</reference>
<dbReference type="SUPFAM" id="SSF57362">
    <property type="entry name" value="BPTI-like"/>
    <property type="match status" value="1"/>
</dbReference>
<feature type="domain" description="BPTI/Kunitz inhibitor" evidence="2">
    <location>
        <begin position="6"/>
        <end position="56"/>
    </location>
</feature>
<dbReference type="PROSITE" id="PS50279">
    <property type="entry name" value="BPTI_KUNITZ_2"/>
    <property type="match status" value="1"/>
</dbReference>
<dbReference type="PANTHER" id="PTHR10083:SF373">
    <property type="entry name" value="SERINE PEPTIDASE INHIBITOR, KUNITZ TYPE, 2"/>
    <property type="match status" value="1"/>
</dbReference>
<dbReference type="Gene3D" id="4.10.410.10">
    <property type="entry name" value="Pancreatic trypsin inhibitor Kunitz domain"/>
    <property type="match status" value="1"/>
</dbReference>
<dbReference type="PANTHER" id="PTHR10083">
    <property type="entry name" value="KUNITZ-TYPE PROTEASE INHIBITOR-RELATED"/>
    <property type="match status" value="1"/>
</dbReference>
<dbReference type="Ensembl" id="ENSSGRT00000039584.1">
    <property type="protein sequence ID" value="ENSSGRP00000036890.1"/>
    <property type="gene ID" value="ENSSGRG00000020376.1"/>
</dbReference>
<name>A0A672ME54_SINGR</name>
<reference evidence="3" key="1">
    <citation type="submission" date="2025-08" db="UniProtKB">
        <authorList>
            <consortium name="Ensembl"/>
        </authorList>
    </citation>
    <scope>IDENTIFICATION</scope>
</reference>
<dbReference type="InterPro" id="IPR036880">
    <property type="entry name" value="Kunitz_BPTI_sf"/>
</dbReference>
<evidence type="ECO:0000256" key="1">
    <source>
        <dbReference type="ARBA" id="ARBA00023157"/>
    </source>
</evidence>
<accession>A0A672ME54</accession>
<evidence type="ECO:0000313" key="4">
    <source>
        <dbReference type="Proteomes" id="UP000472262"/>
    </source>
</evidence>
<dbReference type="InterPro" id="IPR002223">
    <property type="entry name" value="Kunitz_BPTI"/>
</dbReference>
<keyword evidence="1" id="KW-1015">Disulfide bond</keyword>
<protein>
    <recommendedName>
        <fullName evidence="2">BPTI/Kunitz inhibitor domain-containing protein</fullName>
    </recommendedName>
</protein>
<sequence>SPYYSCILPMEEGNCSCSTLRWYFNSEVGVCRPFIYSGCRGNANRFLQKEECEKLCLQE</sequence>
<dbReference type="PROSITE" id="PS00280">
    <property type="entry name" value="BPTI_KUNITZ_1"/>
    <property type="match status" value="1"/>
</dbReference>
<dbReference type="InterPro" id="IPR050098">
    <property type="entry name" value="TFPI/VKTCI-like"/>
</dbReference>
<dbReference type="AlphaFoldDB" id="A0A672ME54"/>